<keyword evidence="3" id="KW-0732">Signal</keyword>
<evidence type="ECO:0000256" key="3">
    <source>
        <dbReference type="ARBA" id="ARBA00022729"/>
    </source>
</evidence>
<dbReference type="PANTHER" id="PTHR43620">
    <property type="entry name" value="GLYCEROPHOSPHORYL DIESTER PHOSPHODIESTERASE"/>
    <property type="match status" value="1"/>
</dbReference>
<dbReference type="InterPro" id="IPR017946">
    <property type="entry name" value="PLC-like_Pdiesterase_TIM-brl"/>
</dbReference>
<dbReference type="SUPFAM" id="SSF51695">
    <property type="entry name" value="PLC-like phosphodiesterases"/>
    <property type="match status" value="1"/>
</dbReference>
<dbReference type="GO" id="GO:0006071">
    <property type="term" value="P:glycerol metabolic process"/>
    <property type="evidence" value="ECO:0007669"/>
    <property type="project" value="UniProtKB-KW"/>
</dbReference>
<comment type="caution">
    <text evidence="8">The sequence shown here is derived from an EMBL/GenBank/DDBJ whole genome shotgun (WGS) entry which is preliminary data.</text>
</comment>
<reference evidence="8 9" key="1">
    <citation type="submission" date="2018-01" db="EMBL/GenBank/DDBJ databases">
        <title>The draft genome sequence of Halioglobus lutimaris HF004.</title>
        <authorList>
            <person name="Du Z.-J."/>
            <person name="Shi M.-J."/>
        </authorList>
    </citation>
    <scope>NUCLEOTIDE SEQUENCE [LARGE SCALE GENOMIC DNA]</scope>
    <source>
        <strain evidence="8 9">HF004</strain>
    </source>
</reference>
<dbReference type="OrthoDB" id="9795622at2"/>
<evidence type="ECO:0000259" key="7">
    <source>
        <dbReference type="PROSITE" id="PS51704"/>
    </source>
</evidence>
<evidence type="ECO:0000256" key="6">
    <source>
        <dbReference type="ARBA" id="ARBA00047512"/>
    </source>
</evidence>
<dbReference type="PANTHER" id="PTHR43620:SF7">
    <property type="entry name" value="GLYCEROPHOSPHODIESTER PHOSPHODIESTERASE GDPD5-RELATED"/>
    <property type="match status" value="1"/>
</dbReference>
<evidence type="ECO:0000256" key="4">
    <source>
        <dbReference type="ARBA" id="ARBA00022798"/>
    </source>
</evidence>
<dbReference type="EC" id="3.1.4.46" evidence="2"/>
<name>A0A2N5X3T2_9GAMM</name>
<comment type="similarity">
    <text evidence="1">Belongs to the glycerophosphoryl diester phosphodiesterase family.</text>
</comment>
<dbReference type="AlphaFoldDB" id="A0A2N5X3T2"/>
<keyword evidence="5" id="KW-0378">Hydrolase</keyword>
<evidence type="ECO:0000313" key="8">
    <source>
        <dbReference type="EMBL" id="PLW69149.1"/>
    </source>
</evidence>
<dbReference type="FunFam" id="3.20.20.190:FF:000009">
    <property type="entry name" value="Glycerophosphodiester phosphodiesterase, periplasmic"/>
    <property type="match status" value="1"/>
</dbReference>
<protein>
    <recommendedName>
        <fullName evidence="2">glycerophosphodiester phosphodiesterase</fullName>
        <ecNumber evidence="2">3.1.4.46</ecNumber>
    </recommendedName>
</protein>
<dbReference type="GO" id="GO:0006629">
    <property type="term" value="P:lipid metabolic process"/>
    <property type="evidence" value="ECO:0007669"/>
    <property type="project" value="InterPro"/>
</dbReference>
<dbReference type="Pfam" id="PF03009">
    <property type="entry name" value="GDPD"/>
    <property type="match status" value="1"/>
</dbReference>
<evidence type="ECO:0000313" key="9">
    <source>
        <dbReference type="Proteomes" id="UP000235005"/>
    </source>
</evidence>
<dbReference type="Proteomes" id="UP000235005">
    <property type="component" value="Unassembled WGS sequence"/>
</dbReference>
<dbReference type="InterPro" id="IPR030395">
    <property type="entry name" value="GP_PDE_dom"/>
</dbReference>
<gene>
    <name evidence="8" type="ORF">C0039_08790</name>
</gene>
<dbReference type="Gene3D" id="3.20.20.190">
    <property type="entry name" value="Phosphatidylinositol (PI) phosphodiesterase"/>
    <property type="match status" value="1"/>
</dbReference>
<keyword evidence="9" id="KW-1185">Reference proteome</keyword>
<evidence type="ECO:0000256" key="2">
    <source>
        <dbReference type="ARBA" id="ARBA00012247"/>
    </source>
</evidence>
<evidence type="ECO:0000256" key="5">
    <source>
        <dbReference type="ARBA" id="ARBA00022801"/>
    </source>
</evidence>
<comment type="catalytic activity">
    <reaction evidence="6">
        <text>a sn-glycero-3-phosphodiester + H2O = an alcohol + sn-glycerol 3-phosphate + H(+)</text>
        <dbReference type="Rhea" id="RHEA:12969"/>
        <dbReference type="ChEBI" id="CHEBI:15377"/>
        <dbReference type="ChEBI" id="CHEBI:15378"/>
        <dbReference type="ChEBI" id="CHEBI:30879"/>
        <dbReference type="ChEBI" id="CHEBI:57597"/>
        <dbReference type="ChEBI" id="CHEBI:83408"/>
        <dbReference type="EC" id="3.1.4.46"/>
    </reaction>
</comment>
<dbReference type="EMBL" id="PKUS01000008">
    <property type="protein sequence ID" value="PLW69149.1"/>
    <property type="molecule type" value="Genomic_DNA"/>
</dbReference>
<evidence type="ECO:0000256" key="1">
    <source>
        <dbReference type="ARBA" id="ARBA00007277"/>
    </source>
</evidence>
<dbReference type="GO" id="GO:0008889">
    <property type="term" value="F:glycerophosphodiester phosphodiesterase activity"/>
    <property type="evidence" value="ECO:0007669"/>
    <property type="project" value="UniProtKB-EC"/>
</dbReference>
<dbReference type="PROSITE" id="PS51704">
    <property type="entry name" value="GP_PDE"/>
    <property type="match status" value="1"/>
</dbReference>
<organism evidence="8 9">
    <name type="scientific">Pseudohalioglobus lutimaris</name>
    <dbReference type="NCBI Taxonomy" id="1737061"/>
    <lineage>
        <taxon>Bacteria</taxon>
        <taxon>Pseudomonadati</taxon>
        <taxon>Pseudomonadota</taxon>
        <taxon>Gammaproteobacteria</taxon>
        <taxon>Cellvibrionales</taxon>
        <taxon>Halieaceae</taxon>
        <taxon>Pseudohalioglobus</taxon>
    </lineage>
</organism>
<keyword evidence="4" id="KW-0319">Glycerol metabolism</keyword>
<accession>A0A2N5X3T2</accession>
<sequence>MSDPIVIAHRGASGYLPEHTLESKALAHAMGAHYIEQDVVLSRDGVLMVLHDIHLESTTDVEQRFPGRARDDGRFYALDFSLQELRTLRLHERSYRDGKGLELAYFPRRFPLGQGSFRLPTLQEEIELLNGLDQSRGVKTGLYIELKAPRWHREQGHDLPAAVLDLLEQTGYADRPQQVFLQCFDDLTLQALRKKTSLPLIQLIGENAWAEDGAVDYDAMRTPEGIRRVAQYAQGIGPWIPHVLDAQMTPTPLVALAREHQLLMHPYTMRADQLPGGVPSVDALHHALFIEAGVDGLFSDFPDLTRRFLDANRGRE</sequence>
<feature type="domain" description="GP-PDE" evidence="7">
    <location>
        <begin position="4"/>
        <end position="309"/>
    </location>
</feature>
<dbReference type="RefSeq" id="WP_101517866.1">
    <property type="nucleotide sequence ID" value="NZ_PKUS01000008.1"/>
</dbReference>
<dbReference type="NCBIfam" id="NF008354">
    <property type="entry name" value="PRK11143.1"/>
    <property type="match status" value="1"/>
</dbReference>
<proteinExistence type="inferred from homology"/>
<dbReference type="GO" id="GO:0042597">
    <property type="term" value="C:periplasmic space"/>
    <property type="evidence" value="ECO:0007669"/>
    <property type="project" value="TreeGrafter"/>
</dbReference>